<organism evidence="1">
    <name type="scientific">uncultured Caudovirales phage</name>
    <dbReference type="NCBI Taxonomy" id="2100421"/>
    <lineage>
        <taxon>Viruses</taxon>
        <taxon>Duplodnaviria</taxon>
        <taxon>Heunggongvirae</taxon>
        <taxon>Uroviricota</taxon>
        <taxon>Caudoviricetes</taxon>
        <taxon>Peduoviridae</taxon>
        <taxon>Maltschvirus</taxon>
        <taxon>Maltschvirus maltsch</taxon>
    </lineage>
</organism>
<dbReference type="Pfam" id="PF10902">
    <property type="entry name" value="WYL_2"/>
    <property type="match status" value="1"/>
</dbReference>
<sequence>MFKTNLAAVIESSNGKFISVTFTKKDGSTRVLVGRLGVKKHLKGGESTLDADKYITIFDTQNGGYRAINRETIKSVRIDGVEFA</sequence>
<dbReference type="EMBL" id="LR798271">
    <property type="protein sequence ID" value="CAB5219123.1"/>
    <property type="molecule type" value="Genomic_DNA"/>
</dbReference>
<protein>
    <submittedName>
        <fullName evidence="1">WYL domain containing protein</fullName>
    </submittedName>
</protein>
<dbReference type="InterPro" id="IPR024401">
    <property type="entry name" value="WYL_prot"/>
</dbReference>
<gene>
    <name evidence="1" type="ORF">UFOVP229_30</name>
</gene>
<accession>A0A6J7WV56</accession>
<name>A0A6J7WV56_9CAUD</name>
<evidence type="ECO:0000313" key="1">
    <source>
        <dbReference type="EMBL" id="CAB5219123.1"/>
    </source>
</evidence>
<reference evidence="1" key="1">
    <citation type="submission" date="2020-05" db="EMBL/GenBank/DDBJ databases">
        <authorList>
            <person name="Chiriac C."/>
            <person name="Salcher M."/>
            <person name="Ghai R."/>
            <person name="Kavagutti S V."/>
        </authorList>
    </citation>
    <scope>NUCLEOTIDE SEQUENCE</scope>
</reference>
<proteinExistence type="predicted"/>